<evidence type="ECO:0000256" key="5">
    <source>
        <dbReference type="PROSITE-ProRule" id="PRU00283"/>
    </source>
</evidence>
<dbReference type="GO" id="GO:0016887">
    <property type="term" value="F:ATP hydrolysis activity"/>
    <property type="evidence" value="ECO:0007669"/>
    <property type="project" value="TreeGrafter"/>
</dbReference>
<keyword evidence="2 5" id="KW-0547">Nucleotide-binding</keyword>
<name>A0A915B9F9_PARUN</name>
<reference evidence="10" key="1">
    <citation type="submission" date="2022-11" db="UniProtKB">
        <authorList>
            <consortium name="WormBaseParasite"/>
        </authorList>
    </citation>
    <scope>IDENTIFICATION</scope>
</reference>
<keyword evidence="9" id="KW-1185">Reference proteome</keyword>
<evidence type="ECO:0000259" key="8">
    <source>
        <dbReference type="PROSITE" id="PS50067"/>
    </source>
</evidence>
<dbReference type="PRINTS" id="PR00380">
    <property type="entry name" value="KINESINHEAVY"/>
</dbReference>
<evidence type="ECO:0000256" key="1">
    <source>
        <dbReference type="ARBA" id="ARBA00004245"/>
    </source>
</evidence>
<evidence type="ECO:0000256" key="6">
    <source>
        <dbReference type="RuleBase" id="RU000394"/>
    </source>
</evidence>
<dbReference type="InterPro" id="IPR001752">
    <property type="entry name" value="Kinesin_motor_dom"/>
</dbReference>
<keyword evidence="4" id="KW-0963">Cytoplasm</keyword>
<keyword evidence="4" id="KW-0206">Cytoskeleton</keyword>
<dbReference type="WBParaSite" id="PgR029_g108_t01">
    <property type="protein sequence ID" value="PgR029_g108_t01"/>
    <property type="gene ID" value="PgR029_g108"/>
</dbReference>
<keyword evidence="6" id="KW-0493">Microtubule</keyword>
<feature type="domain" description="Kinesin motor" evidence="8">
    <location>
        <begin position="60"/>
        <end position="339"/>
    </location>
</feature>
<dbReference type="GO" id="GO:0005871">
    <property type="term" value="C:kinesin complex"/>
    <property type="evidence" value="ECO:0007669"/>
    <property type="project" value="TreeGrafter"/>
</dbReference>
<dbReference type="InterPro" id="IPR019821">
    <property type="entry name" value="Kinesin_motor_CS"/>
</dbReference>
<evidence type="ECO:0000256" key="2">
    <source>
        <dbReference type="ARBA" id="ARBA00022741"/>
    </source>
</evidence>
<dbReference type="PROSITE" id="PS00411">
    <property type="entry name" value="KINESIN_MOTOR_1"/>
    <property type="match status" value="1"/>
</dbReference>
<dbReference type="PANTHER" id="PTHR24115">
    <property type="entry name" value="KINESIN-RELATED"/>
    <property type="match status" value="1"/>
</dbReference>
<evidence type="ECO:0000256" key="7">
    <source>
        <dbReference type="SAM" id="MobiDB-lite"/>
    </source>
</evidence>
<dbReference type="PROSITE" id="PS50067">
    <property type="entry name" value="KINESIN_MOTOR_2"/>
    <property type="match status" value="1"/>
</dbReference>
<keyword evidence="3 5" id="KW-0067">ATP-binding</keyword>
<dbReference type="AlphaFoldDB" id="A0A915B9F9"/>
<feature type="binding site" evidence="5">
    <location>
        <begin position="137"/>
        <end position="144"/>
    </location>
    <ligand>
        <name>ATP</name>
        <dbReference type="ChEBI" id="CHEBI:30616"/>
    </ligand>
</feature>
<dbReference type="Pfam" id="PF00225">
    <property type="entry name" value="Kinesin"/>
    <property type="match status" value="1"/>
</dbReference>
<keyword evidence="5 6" id="KW-0505">Motor protein</keyword>
<evidence type="ECO:0000256" key="4">
    <source>
        <dbReference type="ARBA" id="ARBA00023212"/>
    </source>
</evidence>
<dbReference type="GO" id="GO:0005524">
    <property type="term" value="F:ATP binding"/>
    <property type="evidence" value="ECO:0007669"/>
    <property type="project" value="UniProtKB-UniRule"/>
</dbReference>
<dbReference type="GO" id="GO:0007018">
    <property type="term" value="P:microtubule-based movement"/>
    <property type="evidence" value="ECO:0007669"/>
    <property type="project" value="InterPro"/>
</dbReference>
<comment type="subcellular location">
    <subcellularLocation>
        <location evidence="1">Cytoplasm</location>
        <location evidence="1">Cytoskeleton</location>
    </subcellularLocation>
</comment>
<evidence type="ECO:0000256" key="3">
    <source>
        <dbReference type="ARBA" id="ARBA00022840"/>
    </source>
</evidence>
<organism evidence="9 10">
    <name type="scientific">Parascaris univalens</name>
    <name type="common">Nematode worm</name>
    <dbReference type="NCBI Taxonomy" id="6257"/>
    <lineage>
        <taxon>Eukaryota</taxon>
        <taxon>Metazoa</taxon>
        <taxon>Ecdysozoa</taxon>
        <taxon>Nematoda</taxon>
        <taxon>Chromadorea</taxon>
        <taxon>Rhabditida</taxon>
        <taxon>Spirurina</taxon>
        <taxon>Ascaridomorpha</taxon>
        <taxon>Ascaridoidea</taxon>
        <taxon>Ascarididae</taxon>
        <taxon>Parascaris</taxon>
    </lineage>
</organism>
<dbReference type="PANTHER" id="PTHR24115:SF546">
    <property type="entry name" value="KINESIN-LIKE PROTEIN KIF14"/>
    <property type="match status" value="1"/>
</dbReference>
<dbReference type="InterPro" id="IPR027640">
    <property type="entry name" value="Kinesin-like_fam"/>
</dbReference>
<dbReference type="Gene3D" id="3.40.850.10">
    <property type="entry name" value="Kinesin motor domain"/>
    <property type="match status" value="1"/>
</dbReference>
<dbReference type="InterPro" id="IPR036961">
    <property type="entry name" value="Kinesin_motor_dom_sf"/>
</dbReference>
<sequence length="339" mass="38023">MSTPLSDSKKRPASSSSAALYDDQLGFPERSQIGQRGFAMSERQLRSRTASRAIDKAKCTIQVALRIRPFAENESWENGLVVRENRVHVKSGNKEFSFELSHIFDSASTQQEVYEALAKPLLTHALSGINVCFFAYGQTGSGKTHSIVGNREDPGVLQRFCEDFMDAVAEVQLEERTLTASFYEIYQEKAYDLLGDVRKPLRIRGGEQVYLKELTEATVTSFAEFEKLRQRAWTKRATASTALNRQSSRSHAIVRLIYQRSVNEKMGAVTRSFAITSQIHFVDLAGSERVVQSGRPHMEETIAINVSLLALHRVISSAVEGMPCGFRDSILTRLLKECF</sequence>
<proteinExistence type="inferred from homology"/>
<protein>
    <recommendedName>
        <fullName evidence="6">Kinesin-like protein</fullName>
    </recommendedName>
</protein>
<dbReference type="Proteomes" id="UP000887569">
    <property type="component" value="Unplaced"/>
</dbReference>
<dbReference type="GO" id="GO:0008017">
    <property type="term" value="F:microtubule binding"/>
    <property type="evidence" value="ECO:0007669"/>
    <property type="project" value="InterPro"/>
</dbReference>
<dbReference type="GO" id="GO:0005874">
    <property type="term" value="C:microtubule"/>
    <property type="evidence" value="ECO:0007669"/>
    <property type="project" value="UniProtKB-KW"/>
</dbReference>
<evidence type="ECO:0000313" key="9">
    <source>
        <dbReference type="Proteomes" id="UP000887569"/>
    </source>
</evidence>
<comment type="similarity">
    <text evidence="5 6">Belongs to the TRAFAC class myosin-kinesin ATPase superfamily. Kinesin family.</text>
</comment>
<dbReference type="SUPFAM" id="SSF52540">
    <property type="entry name" value="P-loop containing nucleoside triphosphate hydrolases"/>
    <property type="match status" value="1"/>
</dbReference>
<feature type="region of interest" description="Disordered" evidence="7">
    <location>
        <begin position="1"/>
        <end position="21"/>
    </location>
</feature>
<accession>A0A915B9F9</accession>
<dbReference type="InterPro" id="IPR027417">
    <property type="entry name" value="P-loop_NTPase"/>
</dbReference>
<dbReference type="SMART" id="SM00129">
    <property type="entry name" value="KISc"/>
    <property type="match status" value="1"/>
</dbReference>
<evidence type="ECO:0000313" key="10">
    <source>
        <dbReference type="WBParaSite" id="PgR029_g108_t01"/>
    </source>
</evidence>
<dbReference type="GO" id="GO:0003777">
    <property type="term" value="F:microtubule motor activity"/>
    <property type="evidence" value="ECO:0007669"/>
    <property type="project" value="InterPro"/>
</dbReference>